<comment type="caution">
    <text evidence="4">The sequence shown here is derived from an EMBL/GenBank/DDBJ whole genome shotgun (WGS) entry which is preliminary data.</text>
</comment>
<dbReference type="STRING" id="75743.A0A401QIG5"/>
<evidence type="ECO:0000313" key="4">
    <source>
        <dbReference type="EMBL" id="GCB85150.1"/>
    </source>
</evidence>
<dbReference type="FunFam" id="1.20.1440.160:FF:000001">
    <property type="entry name" value="Tumor necrosis factor alpha-induced protein 8-like 1"/>
    <property type="match status" value="1"/>
</dbReference>
<dbReference type="AlphaFoldDB" id="A0A401QIG5"/>
<dbReference type="Pfam" id="PF05527">
    <property type="entry name" value="TNFAIP8"/>
    <property type="match status" value="1"/>
</dbReference>
<gene>
    <name evidence="4" type="ORF">scyTo_0025893</name>
</gene>
<keyword evidence="1" id="KW-0399">Innate immunity</keyword>
<dbReference type="GO" id="GO:0042981">
    <property type="term" value="P:regulation of apoptotic process"/>
    <property type="evidence" value="ECO:0007669"/>
    <property type="project" value="InterPro"/>
</dbReference>
<proteinExistence type="inferred from homology"/>
<dbReference type="GO" id="GO:0045087">
    <property type="term" value="P:innate immune response"/>
    <property type="evidence" value="ECO:0007669"/>
    <property type="project" value="UniProtKB-KW"/>
</dbReference>
<evidence type="ECO:0000313" key="5">
    <source>
        <dbReference type="Proteomes" id="UP000288216"/>
    </source>
</evidence>
<dbReference type="Gene3D" id="1.20.1440.160">
    <property type="entry name" value="Tumor necrosis factor alpha-induced protein 8-like"/>
    <property type="match status" value="1"/>
</dbReference>
<dbReference type="InterPro" id="IPR038355">
    <property type="entry name" value="TNFAIP8_sf"/>
</dbReference>
<dbReference type="PANTHER" id="PTHR12757:SF4">
    <property type="entry name" value="TUMOR NECROSIS FACTOR ALPHA-INDUCED PROTEIN 8-LIKE PROTEIN 2"/>
    <property type="match status" value="1"/>
</dbReference>
<reference evidence="4 5" key="1">
    <citation type="journal article" date="2018" name="Nat. Ecol. Evol.">
        <title>Shark genomes provide insights into elasmobranch evolution and the origin of vertebrates.</title>
        <authorList>
            <person name="Hara Y"/>
            <person name="Yamaguchi K"/>
            <person name="Onimaru K"/>
            <person name="Kadota M"/>
            <person name="Koyanagi M"/>
            <person name="Keeley SD"/>
            <person name="Tatsumi K"/>
            <person name="Tanaka K"/>
            <person name="Motone F"/>
            <person name="Kageyama Y"/>
            <person name="Nozu R"/>
            <person name="Adachi N"/>
            <person name="Nishimura O"/>
            <person name="Nakagawa R"/>
            <person name="Tanegashima C"/>
            <person name="Kiyatake I"/>
            <person name="Matsumoto R"/>
            <person name="Murakumo K"/>
            <person name="Nishida K"/>
            <person name="Terakita A"/>
            <person name="Kuratani S"/>
            <person name="Sato K"/>
            <person name="Hyodo S Kuraku.S."/>
        </authorList>
    </citation>
    <scope>NUCLEOTIDE SEQUENCE [LARGE SCALE GENOMIC DNA]</scope>
</reference>
<evidence type="ECO:0000256" key="2">
    <source>
        <dbReference type="ARBA" id="ARBA00022859"/>
    </source>
</evidence>
<dbReference type="EMBL" id="BFAA01137781">
    <property type="protein sequence ID" value="GCB85150.1"/>
    <property type="molecule type" value="Genomic_DNA"/>
</dbReference>
<sequence>MTRETKGLAVGSHPMPCIESQLPACGEGEEREVVGDLSGMESFSSKDLAMKAQKKILSRMASKTMAQFFIDDTSAEILDELYRVSKEFTGNKAESQKVLKNLVKVAVKIGVLYRHQKFGQRELALAEEFKRKLRQGAMTAVSFHEVAFTFEQSVLTELLSESRDLLLRLVEGHLTPKSHGRIGHVFNHFANVDLLTKLYGAEGAYPAHLQKICAGLNKLIEEGTL</sequence>
<dbReference type="Proteomes" id="UP000288216">
    <property type="component" value="Unassembled WGS sequence"/>
</dbReference>
<name>A0A401QIG5_SCYTO</name>
<dbReference type="GO" id="GO:0005737">
    <property type="term" value="C:cytoplasm"/>
    <property type="evidence" value="ECO:0007669"/>
    <property type="project" value="TreeGrafter"/>
</dbReference>
<evidence type="ECO:0000256" key="1">
    <source>
        <dbReference type="ARBA" id="ARBA00022588"/>
    </source>
</evidence>
<comment type="similarity">
    <text evidence="3">Belongs to the TNFAIP8 family. TNFAIP8L2 subfamily.</text>
</comment>
<accession>A0A401QIG5</accession>
<dbReference type="PANTHER" id="PTHR12757">
    <property type="entry name" value="TUMOR NECROSIS FACTOR INDUCED PROTEIN"/>
    <property type="match status" value="1"/>
</dbReference>
<dbReference type="InterPro" id="IPR008477">
    <property type="entry name" value="TNFAIP8-like"/>
</dbReference>
<dbReference type="OMA" id="HNRINHV"/>
<evidence type="ECO:0008006" key="6">
    <source>
        <dbReference type="Google" id="ProtNLM"/>
    </source>
</evidence>
<evidence type="ECO:0000256" key="3">
    <source>
        <dbReference type="ARBA" id="ARBA00038062"/>
    </source>
</evidence>
<dbReference type="OrthoDB" id="10055976at2759"/>
<keyword evidence="5" id="KW-1185">Reference proteome</keyword>
<protein>
    <recommendedName>
        <fullName evidence="6">Tumor necrosis factor alpha-induced protein 8-like protein 2</fullName>
    </recommendedName>
</protein>
<organism evidence="4 5">
    <name type="scientific">Scyliorhinus torazame</name>
    <name type="common">Cloudy catshark</name>
    <name type="synonym">Catulus torazame</name>
    <dbReference type="NCBI Taxonomy" id="75743"/>
    <lineage>
        <taxon>Eukaryota</taxon>
        <taxon>Metazoa</taxon>
        <taxon>Chordata</taxon>
        <taxon>Craniata</taxon>
        <taxon>Vertebrata</taxon>
        <taxon>Chondrichthyes</taxon>
        <taxon>Elasmobranchii</taxon>
        <taxon>Galeomorphii</taxon>
        <taxon>Galeoidea</taxon>
        <taxon>Carcharhiniformes</taxon>
        <taxon>Scyliorhinidae</taxon>
        <taxon>Scyliorhinus</taxon>
    </lineage>
</organism>
<keyword evidence="2" id="KW-0391">Immunity</keyword>